<feature type="non-terminal residue" evidence="1">
    <location>
        <position position="85"/>
    </location>
</feature>
<reference evidence="1" key="1">
    <citation type="submission" date="2021-02" db="EMBL/GenBank/DDBJ databases">
        <authorList>
            <person name="Nowell W R."/>
        </authorList>
    </citation>
    <scope>NUCLEOTIDE SEQUENCE</scope>
</reference>
<dbReference type="EMBL" id="CAJOBH010044493">
    <property type="protein sequence ID" value="CAF4346888.1"/>
    <property type="molecule type" value="Genomic_DNA"/>
</dbReference>
<name>A0A8S2UJ52_9BILA</name>
<dbReference type="Proteomes" id="UP000681720">
    <property type="component" value="Unassembled WGS sequence"/>
</dbReference>
<evidence type="ECO:0000313" key="1">
    <source>
        <dbReference type="EMBL" id="CAF4346888.1"/>
    </source>
</evidence>
<sequence length="85" mass="9784">QHALLLTSLPTEYLMYEFLVSSPEDLLHNVRVYVQNDSNASILSSYGLANGDISIFPLCQQLFNEHHQPQHQHQHQQQQQKVTEG</sequence>
<gene>
    <name evidence="1" type="ORF">BYL167_LOCUS29335</name>
    <name evidence="2" type="ORF">GIL414_LOCUS33630</name>
</gene>
<protein>
    <submittedName>
        <fullName evidence="1">Uncharacterized protein</fullName>
    </submittedName>
</protein>
<organism evidence="1 3">
    <name type="scientific">Rotaria magnacalcarata</name>
    <dbReference type="NCBI Taxonomy" id="392030"/>
    <lineage>
        <taxon>Eukaryota</taxon>
        <taxon>Metazoa</taxon>
        <taxon>Spiralia</taxon>
        <taxon>Gnathifera</taxon>
        <taxon>Rotifera</taxon>
        <taxon>Eurotatoria</taxon>
        <taxon>Bdelloidea</taxon>
        <taxon>Philodinida</taxon>
        <taxon>Philodinidae</taxon>
        <taxon>Rotaria</taxon>
    </lineage>
</organism>
<evidence type="ECO:0000313" key="2">
    <source>
        <dbReference type="EMBL" id="CAF4477126.1"/>
    </source>
</evidence>
<comment type="caution">
    <text evidence="1">The sequence shown here is derived from an EMBL/GenBank/DDBJ whole genome shotgun (WGS) entry which is preliminary data.</text>
</comment>
<evidence type="ECO:0000313" key="3">
    <source>
        <dbReference type="Proteomes" id="UP000681967"/>
    </source>
</evidence>
<accession>A0A8S2UJ52</accession>
<dbReference type="Proteomes" id="UP000681967">
    <property type="component" value="Unassembled WGS sequence"/>
</dbReference>
<feature type="non-terminal residue" evidence="1">
    <location>
        <position position="1"/>
    </location>
</feature>
<proteinExistence type="predicted"/>
<dbReference type="EMBL" id="CAJOBJ010075152">
    <property type="protein sequence ID" value="CAF4477126.1"/>
    <property type="molecule type" value="Genomic_DNA"/>
</dbReference>
<dbReference type="AlphaFoldDB" id="A0A8S2UJ52"/>